<dbReference type="InterPro" id="IPR031127">
    <property type="entry name" value="E3_UB_ligase_RBR"/>
</dbReference>
<dbReference type="PROSITE" id="PS50103">
    <property type="entry name" value="ZF_C3H1"/>
    <property type="match status" value="1"/>
</dbReference>
<evidence type="ECO:0000256" key="12">
    <source>
        <dbReference type="SAM" id="MobiDB-lite"/>
    </source>
</evidence>
<dbReference type="GO" id="GO:0061630">
    <property type="term" value="F:ubiquitin protein ligase activity"/>
    <property type="evidence" value="ECO:0007669"/>
    <property type="project" value="UniProtKB-EC"/>
</dbReference>
<keyword evidence="9" id="KW-0833">Ubl conjugation pathway</keyword>
<proteinExistence type="inferred from homology"/>
<dbReference type="SMART" id="SM00647">
    <property type="entry name" value="IBR"/>
    <property type="match status" value="2"/>
</dbReference>
<dbReference type="EC" id="2.3.2.31" evidence="4"/>
<evidence type="ECO:0000256" key="9">
    <source>
        <dbReference type="ARBA" id="ARBA00022786"/>
    </source>
</evidence>
<dbReference type="GO" id="GO:0008270">
    <property type="term" value="F:zinc ion binding"/>
    <property type="evidence" value="ECO:0007669"/>
    <property type="project" value="UniProtKB-KW"/>
</dbReference>
<keyword evidence="6 11" id="KW-0479">Metal-binding</keyword>
<dbReference type="PANTHER" id="PTHR11685">
    <property type="entry name" value="RBR FAMILY RING FINGER AND IBR DOMAIN-CONTAINING"/>
    <property type="match status" value="1"/>
</dbReference>
<keyword evidence="7" id="KW-0677">Repeat</keyword>
<dbReference type="InterPro" id="IPR000571">
    <property type="entry name" value="Znf_CCCH"/>
</dbReference>
<evidence type="ECO:0000259" key="13">
    <source>
        <dbReference type="PROSITE" id="PS50089"/>
    </source>
</evidence>
<dbReference type="InterPro" id="IPR044066">
    <property type="entry name" value="TRIAD_supradom"/>
</dbReference>
<evidence type="ECO:0000256" key="11">
    <source>
        <dbReference type="PROSITE-ProRule" id="PRU00723"/>
    </source>
</evidence>
<keyword evidence="8 11" id="KW-0863">Zinc-finger</keyword>
<evidence type="ECO:0000256" key="6">
    <source>
        <dbReference type="ARBA" id="ARBA00022723"/>
    </source>
</evidence>
<name>A0A0D2K2I6_9CHLO</name>
<dbReference type="GeneID" id="25736079"/>
<dbReference type="RefSeq" id="XP_013903777.1">
    <property type="nucleotide sequence ID" value="XM_014048323.1"/>
</dbReference>
<dbReference type="AlphaFoldDB" id="A0A0D2K2I6"/>
<dbReference type="PROSITE" id="PS51873">
    <property type="entry name" value="TRIAD"/>
    <property type="match status" value="1"/>
</dbReference>
<dbReference type="PROSITE" id="PS50089">
    <property type="entry name" value="ZF_RING_2"/>
    <property type="match status" value="1"/>
</dbReference>
<accession>A0A0D2K2I6</accession>
<evidence type="ECO:0000259" key="14">
    <source>
        <dbReference type="PROSITE" id="PS50103"/>
    </source>
</evidence>
<comment type="similarity">
    <text evidence="3">Belongs to the RBR family. Ariadne subfamily.</text>
</comment>
<feature type="domain" description="RING-type" evidence="15">
    <location>
        <begin position="227"/>
        <end position="467"/>
    </location>
</feature>
<evidence type="ECO:0000256" key="10">
    <source>
        <dbReference type="ARBA" id="ARBA00022833"/>
    </source>
</evidence>
<evidence type="ECO:0000259" key="15">
    <source>
        <dbReference type="PROSITE" id="PS51873"/>
    </source>
</evidence>
<dbReference type="GO" id="GO:0016567">
    <property type="term" value="P:protein ubiquitination"/>
    <property type="evidence" value="ECO:0007669"/>
    <property type="project" value="InterPro"/>
</dbReference>
<keyword evidence="17" id="KW-1185">Reference proteome</keyword>
<dbReference type="OrthoDB" id="541961at2759"/>
<keyword evidence="10 11" id="KW-0862">Zinc</keyword>
<keyword evidence="5" id="KW-0808">Transferase</keyword>
<dbReference type="KEGG" id="mng:MNEG_3201"/>
<dbReference type="CDD" id="cd22584">
    <property type="entry name" value="Rcat_RBR_unk"/>
    <property type="match status" value="1"/>
</dbReference>
<reference evidence="16 17" key="1">
    <citation type="journal article" date="2013" name="BMC Genomics">
        <title>Reconstruction of the lipid metabolism for the microalga Monoraphidium neglectum from its genome sequence reveals characteristics suitable for biofuel production.</title>
        <authorList>
            <person name="Bogen C."/>
            <person name="Al-Dilaimi A."/>
            <person name="Albersmeier A."/>
            <person name="Wichmann J."/>
            <person name="Grundmann M."/>
            <person name="Rupp O."/>
            <person name="Lauersen K.J."/>
            <person name="Blifernez-Klassen O."/>
            <person name="Kalinowski J."/>
            <person name="Goesmann A."/>
            <person name="Mussgnug J.H."/>
            <person name="Kruse O."/>
        </authorList>
    </citation>
    <scope>NUCLEOTIDE SEQUENCE [LARGE SCALE GENOMIC DNA]</scope>
    <source>
        <strain evidence="16 17">SAG 48.87</strain>
    </source>
</reference>
<evidence type="ECO:0000256" key="8">
    <source>
        <dbReference type="ARBA" id="ARBA00022771"/>
    </source>
</evidence>
<dbReference type="STRING" id="145388.A0A0D2K2I6"/>
<feature type="region of interest" description="Disordered" evidence="12">
    <location>
        <begin position="157"/>
        <end position="221"/>
    </location>
</feature>
<dbReference type="Gene3D" id="1.20.120.1750">
    <property type="match status" value="1"/>
</dbReference>
<dbReference type="InterPro" id="IPR013083">
    <property type="entry name" value="Znf_RING/FYVE/PHD"/>
</dbReference>
<dbReference type="Pfam" id="PF01485">
    <property type="entry name" value="IBR"/>
    <property type="match status" value="2"/>
</dbReference>
<dbReference type="InterPro" id="IPR002867">
    <property type="entry name" value="IBR_dom"/>
</dbReference>
<comment type="function">
    <text evidence="2">Might act as an E3 ubiquitin-protein ligase, or as part of E3 complex, which accepts ubiquitin from specific E2 ubiquitin-conjugating enzymes and then transfers it to substrates.</text>
</comment>
<dbReference type="Proteomes" id="UP000054498">
    <property type="component" value="Unassembled WGS sequence"/>
</dbReference>
<protein>
    <recommendedName>
        <fullName evidence="4">RBR-type E3 ubiquitin transferase</fullName>
        <ecNumber evidence="4">2.3.2.31</ecNumber>
    </recommendedName>
</protein>
<dbReference type="Gene3D" id="3.30.40.10">
    <property type="entry name" value="Zinc/RING finger domain, C3HC4 (zinc finger)"/>
    <property type="match status" value="1"/>
</dbReference>
<evidence type="ECO:0000256" key="7">
    <source>
        <dbReference type="ARBA" id="ARBA00022737"/>
    </source>
</evidence>
<evidence type="ECO:0000256" key="2">
    <source>
        <dbReference type="ARBA" id="ARBA00003976"/>
    </source>
</evidence>
<evidence type="ECO:0000256" key="5">
    <source>
        <dbReference type="ARBA" id="ARBA00022679"/>
    </source>
</evidence>
<feature type="zinc finger region" description="C3H1-type" evidence="11">
    <location>
        <begin position="497"/>
        <end position="526"/>
    </location>
</feature>
<evidence type="ECO:0000313" key="17">
    <source>
        <dbReference type="Proteomes" id="UP000054498"/>
    </source>
</evidence>
<dbReference type="SUPFAM" id="SSF57850">
    <property type="entry name" value="RING/U-box"/>
    <property type="match status" value="2"/>
</dbReference>
<evidence type="ECO:0000256" key="1">
    <source>
        <dbReference type="ARBA" id="ARBA00001798"/>
    </source>
</evidence>
<dbReference type="EMBL" id="KK100611">
    <property type="protein sequence ID" value="KIZ04758.1"/>
    <property type="molecule type" value="Genomic_DNA"/>
</dbReference>
<evidence type="ECO:0000256" key="3">
    <source>
        <dbReference type="ARBA" id="ARBA00005884"/>
    </source>
</evidence>
<feature type="domain" description="C3H1-type" evidence="14">
    <location>
        <begin position="497"/>
        <end position="526"/>
    </location>
</feature>
<comment type="catalytic activity">
    <reaction evidence="1">
        <text>[E2 ubiquitin-conjugating enzyme]-S-ubiquitinyl-L-cysteine + [acceptor protein]-L-lysine = [E2 ubiquitin-conjugating enzyme]-L-cysteine + [acceptor protein]-N(6)-ubiquitinyl-L-lysine.</text>
        <dbReference type="EC" id="2.3.2.31"/>
    </reaction>
</comment>
<sequence>MEDPLHSSEVLAARLQLSELQDRLQRCFDAQVALTSFLSCGADVDADMSDTVLMADEAGEAELLQEQIAVLASLIASEEGRDAAARMQADEAAAQEASAALAAALDARERWDASVLRAHDAAFAAALATCDEDMWEEQGDLLERPLDISSRPVVPAAEGCAGPAPSADCTGAAASGSRLQQAPPRLSAGKAPQRPPLAGHPGQAKGKGRPQELRAQQAQAGAAGGAGGADCAICFERFPLHVMLSARLPEGAASSSASRGTCGHHFCAGCMRQYVQGVVQARRYPIACPSPGCGRDLAHDDVLHLLKDVPRDLQAYECLVAEESIESSLRTYCPYKDCSCLLERPDPEEGDGQEGPYQCPSCHRRFCLACSITGWHTGLTCAEFQALPPALRSVEDAAMLQLAKAQQWKRCPAAGCGHVVERSEGCNHMRCRCGCSFCYACGARYQDERPTADNAHGTPACRCPLFSVPEEPGEVAAAPQAVLLRQAEQRPFRNGRRVSRTPCRHSQSLYDCPLGPDRCWFSHIEDEM</sequence>
<evidence type="ECO:0000256" key="4">
    <source>
        <dbReference type="ARBA" id="ARBA00012251"/>
    </source>
</evidence>
<evidence type="ECO:0000313" key="16">
    <source>
        <dbReference type="EMBL" id="KIZ04758.1"/>
    </source>
</evidence>
<dbReference type="PROSITE" id="PS00518">
    <property type="entry name" value="ZF_RING_1"/>
    <property type="match status" value="1"/>
</dbReference>
<dbReference type="InterPro" id="IPR001841">
    <property type="entry name" value="Znf_RING"/>
</dbReference>
<gene>
    <name evidence="16" type="ORF">MNEG_3201</name>
</gene>
<dbReference type="InterPro" id="IPR017907">
    <property type="entry name" value="Znf_RING_CS"/>
</dbReference>
<feature type="domain" description="RING-type" evidence="13">
    <location>
        <begin position="231"/>
        <end position="289"/>
    </location>
</feature>
<organism evidence="16 17">
    <name type="scientific">Monoraphidium neglectum</name>
    <dbReference type="NCBI Taxonomy" id="145388"/>
    <lineage>
        <taxon>Eukaryota</taxon>
        <taxon>Viridiplantae</taxon>
        <taxon>Chlorophyta</taxon>
        <taxon>core chlorophytes</taxon>
        <taxon>Chlorophyceae</taxon>
        <taxon>CS clade</taxon>
        <taxon>Sphaeropleales</taxon>
        <taxon>Selenastraceae</taxon>
        <taxon>Monoraphidium</taxon>
    </lineage>
</organism>